<evidence type="ECO:0000259" key="3">
    <source>
        <dbReference type="Pfam" id="PF00535"/>
    </source>
</evidence>
<dbReference type="InterPro" id="IPR001173">
    <property type="entry name" value="Glyco_trans_2-like"/>
</dbReference>
<gene>
    <name evidence="4" type="ORF">IC621_17545</name>
</gene>
<dbReference type="EMBL" id="JACXAI010000024">
    <property type="protein sequence ID" value="MBD1382036.1"/>
    <property type="molecule type" value="Genomic_DNA"/>
</dbReference>
<name>A0A926RYF9_9BACI</name>
<evidence type="ECO:0000313" key="5">
    <source>
        <dbReference type="Proteomes" id="UP000626844"/>
    </source>
</evidence>
<dbReference type="Proteomes" id="UP000626844">
    <property type="component" value="Unassembled WGS sequence"/>
</dbReference>
<proteinExistence type="inferred from homology"/>
<accession>A0A926RYF9</accession>
<dbReference type="Pfam" id="PF00535">
    <property type="entry name" value="Glycos_transf_2"/>
    <property type="match status" value="1"/>
</dbReference>
<reference evidence="4" key="1">
    <citation type="submission" date="2020-09" db="EMBL/GenBank/DDBJ databases">
        <title>A novel bacterium of genus Bacillus, isolated from South China Sea.</title>
        <authorList>
            <person name="Huang H."/>
            <person name="Mo K."/>
            <person name="Hu Y."/>
        </authorList>
    </citation>
    <scope>NUCLEOTIDE SEQUENCE</scope>
    <source>
        <strain evidence="4">IB182487</strain>
    </source>
</reference>
<dbReference type="PANTHER" id="PTHR22916">
    <property type="entry name" value="GLYCOSYLTRANSFERASE"/>
    <property type="match status" value="1"/>
</dbReference>
<evidence type="ECO:0000256" key="2">
    <source>
        <dbReference type="SAM" id="Phobius"/>
    </source>
</evidence>
<feature type="transmembrane region" description="Helical" evidence="2">
    <location>
        <begin position="195"/>
        <end position="212"/>
    </location>
</feature>
<dbReference type="SUPFAM" id="SSF53448">
    <property type="entry name" value="Nucleotide-diphospho-sugar transferases"/>
    <property type="match status" value="1"/>
</dbReference>
<dbReference type="InterPro" id="IPR029044">
    <property type="entry name" value="Nucleotide-diphossugar_trans"/>
</dbReference>
<evidence type="ECO:0000256" key="1">
    <source>
        <dbReference type="ARBA" id="ARBA00006739"/>
    </source>
</evidence>
<keyword evidence="2" id="KW-0472">Membrane</keyword>
<protein>
    <submittedName>
        <fullName evidence="4">Glycosyltransferase family 2 protein</fullName>
    </submittedName>
</protein>
<evidence type="ECO:0000313" key="4">
    <source>
        <dbReference type="EMBL" id="MBD1382036.1"/>
    </source>
</evidence>
<dbReference type="PANTHER" id="PTHR22916:SF3">
    <property type="entry name" value="UDP-GLCNAC:BETAGAL BETA-1,3-N-ACETYLGLUCOSAMINYLTRANSFERASE-LIKE PROTEIN 1"/>
    <property type="match status" value="1"/>
</dbReference>
<sequence length="248" mass="29072">MMDPMFTILVPTYNHGSLLRYALASILQQSCQNFEVFIICDGAMDEGVEIAWQYARKDPRFRVLDRPKGTRHGEAYRHEALQTAKGKFVCYLSDDDLWFPDHLQHMEEALLKADFVHSRYVAVLQKEKMVAIHESLEDTEIRDRMLKERYNIFGPTIAGHRLDTYRRLPEGWSPGPENVWSDLNMWRKFLKLEKITFHAILAVTALILPSNFRTTMSLKEREAETAFWAKRISCLSFRTTIQDTFFML</sequence>
<keyword evidence="5" id="KW-1185">Reference proteome</keyword>
<comment type="caution">
    <text evidence="4">The sequence shown here is derived from an EMBL/GenBank/DDBJ whole genome shotgun (WGS) entry which is preliminary data.</text>
</comment>
<organism evidence="4 5">
    <name type="scientific">Metabacillus arenae</name>
    <dbReference type="NCBI Taxonomy" id="2771434"/>
    <lineage>
        <taxon>Bacteria</taxon>
        <taxon>Bacillati</taxon>
        <taxon>Bacillota</taxon>
        <taxon>Bacilli</taxon>
        <taxon>Bacillales</taxon>
        <taxon>Bacillaceae</taxon>
        <taxon>Metabacillus</taxon>
    </lineage>
</organism>
<comment type="similarity">
    <text evidence="1">Belongs to the glycosyltransferase 2 family.</text>
</comment>
<dbReference type="GO" id="GO:0016758">
    <property type="term" value="F:hexosyltransferase activity"/>
    <property type="evidence" value="ECO:0007669"/>
    <property type="project" value="UniProtKB-ARBA"/>
</dbReference>
<feature type="domain" description="Glycosyltransferase 2-like" evidence="3">
    <location>
        <begin position="7"/>
        <end position="146"/>
    </location>
</feature>
<dbReference type="CDD" id="cd00761">
    <property type="entry name" value="Glyco_tranf_GTA_type"/>
    <property type="match status" value="1"/>
</dbReference>
<keyword evidence="2" id="KW-0812">Transmembrane</keyword>
<dbReference type="Gene3D" id="3.90.550.10">
    <property type="entry name" value="Spore Coat Polysaccharide Biosynthesis Protein SpsA, Chain A"/>
    <property type="match status" value="1"/>
</dbReference>
<dbReference type="AlphaFoldDB" id="A0A926RYF9"/>
<keyword evidence="2" id="KW-1133">Transmembrane helix</keyword>
<dbReference type="RefSeq" id="WP_191159820.1">
    <property type="nucleotide sequence ID" value="NZ_JACXAI010000024.1"/>
</dbReference>